<organism evidence="2 3">
    <name type="scientific">Sordaria macrospora</name>
    <dbReference type="NCBI Taxonomy" id="5147"/>
    <lineage>
        <taxon>Eukaryota</taxon>
        <taxon>Fungi</taxon>
        <taxon>Dikarya</taxon>
        <taxon>Ascomycota</taxon>
        <taxon>Pezizomycotina</taxon>
        <taxon>Sordariomycetes</taxon>
        <taxon>Sordariomycetidae</taxon>
        <taxon>Sordariales</taxon>
        <taxon>Sordariaceae</taxon>
        <taxon>Sordaria</taxon>
    </lineage>
</organism>
<dbReference type="VEuPathDB" id="FungiDB:SMAC_02250"/>
<feature type="chain" id="PRO_5035845252" evidence="1">
    <location>
        <begin position="29"/>
        <end position="153"/>
    </location>
</feature>
<keyword evidence="1" id="KW-0732">Signal</keyword>
<evidence type="ECO:0000313" key="3">
    <source>
        <dbReference type="Proteomes" id="UP000433876"/>
    </source>
</evidence>
<accession>A0A8S8ZKV8</accession>
<reference evidence="2 3" key="1">
    <citation type="submission" date="2017-07" db="EMBL/GenBank/DDBJ databases">
        <title>Genome sequence of the Sordaria macrospora wild type strain R19027.</title>
        <authorList>
            <person name="Nowrousian M."/>
            <person name="Teichert I."/>
            <person name="Kueck U."/>
        </authorList>
    </citation>
    <scope>NUCLEOTIDE SEQUENCE [LARGE SCALE GENOMIC DNA]</scope>
    <source>
        <strain evidence="2 3">R19027</strain>
        <tissue evidence="2">Mycelium</tissue>
    </source>
</reference>
<feature type="signal peptide" evidence="1">
    <location>
        <begin position="1"/>
        <end position="28"/>
    </location>
</feature>
<evidence type="ECO:0000313" key="2">
    <source>
        <dbReference type="EMBL" id="KAA8628922.1"/>
    </source>
</evidence>
<comment type="caution">
    <text evidence="2">The sequence shown here is derived from an EMBL/GenBank/DDBJ whole genome shotgun (WGS) entry which is preliminary data.</text>
</comment>
<proteinExistence type="predicted"/>
<name>A0A8S8ZKV8_SORMA</name>
<gene>
    <name evidence="2" type="ORF">SMACR_02250</name>
</gene>
<protein>
    <submittedName>
        <fullName evidence="2">Uncharacterized protein</fullName>
    </submittedName>
</protein>
<dbReference type="AlphaFoldDB" id="A0A8S8ZKV8"/>
<dbReference type="EMBL" id="NMPR01000158">
    <property type="protein sequence ID" value="KAA8628922.1"/>
    <property type="molecule type" value="Genomic_DNA"/>
</dbReference>
<dbReference type="Proteomes" id="UP000433876">
    <property type="component" value="Unassembled WGS sequence"/>
</dbReference>
<evidence type="ECO:0000256" key="1">
    <source>
        <dbReference type="SAM" id="SignalP"/>
    </source>
</evidence>
<sequence length="153" mass="16922">MNWPTTFSALSTLLIVLLTSCPPPPTAAAIPTYSHSHLDSEKTSNALPLQARALGGILICNGPNATQPCAYSVYEMETCYNLPAPFFRNASTFALDEGGWYCYPYILNPIDQQHVLRRNLHLTRRLYSGRRVVAVRAQVQPQRGGLGSLYLLV</sequence>